<dbReference type="SUPFAM" id="SSF51905">
    <property type="entry name" value="FAD/NAD(P)-binding domain"/>
    <property type="match status" value="2"/>
</dbReference>
<evidence type="ECO:0000256" key="3">
    <source>
        <dbReference type="ARBA" id="ARBA00022827"/>
    </source>
</evidence>
<dbReference type="EC" id="1.14.13.-" evidence="6"/>
<dbReference type="EMBL" id="JBIAQY010000028">
    <property type="protein sequence ID" value="MFF3574574.1"/>
    <property type="molecule type" value="Genomic_DNA"/>
</dbReference>
<evidence type="ECO:0000256" key="5">
    <source>
        <dbReference type="ARBA" id="ARBA00023002"/>
    </source>
</evidence>
<keyword evidence="5 6" id="KW-0560">Oxidoreductase</keyword>
<keyword evidence="3" id="KW-0274">FAD</keyword>
<protein>
    <submittedName>
        <fullName evidence="6">Flavin-containing monooxygenase</fullName>
        <ecNumber evidence="6">1.14.13.-</ecNumber>
    </submittedName>
</protein>
<dbReference type="InterPro" id="IPR036188">
    <property type="entry name" value="FAD/NAD-bd_sf"/>
</dbReference>
<accession>A0ABW6SFZ4</accession>
<dbReference type="InterPro" id="IPR020946">
    <property type="entry name" value="Flavin_mOase-like"/>
</dbReference>
<reference evidence="6 7" key="1">
    <citation type="submission" date="2024-10" db="EMBL/GenBank/DDBJ databases">
        <title>The Natural Products Discovery Center: Release of the First 8490 Sequenced Strains for Exploring Actinobacteria Biosynthetic Diversity.</title>
        <authorList>
            <person name="Kalkreuter E."/>
            <person name="Kautsar S.A."/>
            <person name="Yang D."/>
            <person name="Bader C.D."/>
            <person name="Teijaro C.N."/>
            <person name="Fluegel L."/>
            <person name="Davis C.M."/>
            <person name="Simpson J.R."/>
            <person name="Lauterbach L."/>
            <person name="Steele A.D."/>
            <person name="Gui C."/>
            <person name="Meng S."/>
            <person name="Li G."/>
            <person name="Viehrig K."/>
            <person name="Ye F."/>
            <person name="Su P."/>
            <person name="Kiefer A.F."/>
            <person name="Nichols A."/>
            <person name="Cepeda A.J."/>
            <person name="Yan W."/>
            <person name="Fan B."/>
            <person name="Jiang Y."/>
            <person name="Adhikari A."/>
            <person name="Zheng C.-J."/>
            <person name="Schuster L."/>
            <person name="Cowan T.M."/>
            <person name="Smanski M.J."/>
            <person name="Chevrette M.G."/>
            <person name="De Carvalho L.P.S."/>
            <person name="Shen B."/>
        </authorList>
    </citation>
    <scope>NUCLEOTIDE SEQUENCE [LARGE SCALE GENOMIC DNA]</scope>
    <source>
        <strain evidence="6 7">NPDC002593</strain>
    </source>
</reference>
<dbReference type="PANTHER" id="PTHR43098">
    <property type="entry name" value="L-ORNITHINE N(5)-MONOOXYGENASE-RELATED"/>
    <property type="match status" value="1"/>
</dbReference>
<dbReference type="Gene3D" id="3.50.50.60">
    <property type="entry name" value="FAD/NAD(P)-binding domain"/>
    <property type="match status" value="2"/>
</dbReference>
<evidence type="ECO:0000256" key="4">
    <source>
        <dbReference type="ARBA" id="ARBA00022857"/>
    </source>
</evidence>
<dbReference type="RefSeq" id="WP_063713195.1">
    <property type="nucleotide sequence ID" value="NZ_JBIAQY010000028.1"/>
</dbReference>
<keyword evidence="7" id="KW-1185">Reference proteome</keyword>
<sequence>MSDHSDVRTAATSDTAVDFDAIIVGAGFAGIRTLYELRERGLTALVIEAASDIGGTWFWNRYPGARTDSEAWVYAYCFSKDLMNEWNWSERYPSQPEVERYLRLVVDKFDMRKDMMLNTHIESAVFDEGSETWVVSIEGGAQIRSRFIVTGLGHLSKPYRPPFPSLESFRGEWYQTSRYPSEGVDFTGKRVAVIGTGATGVQLTPLVAETAAHVTVFQRTPNWVLPARNHPLDDAAWREIRADYDGIWQKVFSQNFALPYGSAHRVAADVSAQEQQAILEHGYEIGHFQFLFETFDDILTDETTNELVCDFLRSKIRETVKDPATAEILCPKYPLLAKRPPLGHFYYEAFNRDNVSLVDVSDNPLVDVTEGGLRTADAEYEADIIVFATGFDAVTGAYLTLDIVGRDGVHLHDKWKDGPRTNLGEMVDGFPNLFLASGPHQPFANIPAVIDRSVRWIGRAITQLLEDKQTIIEADVDAVDKWTDLMPELLARTIFAKGMGVHAWHLGSNIPGKPVVVMAYHGGANNYFAALDDEAEAGFPGFIRR</sequence>
<dbReference type="GO" id="GO:0004497">
    <property type="term" value="F:monooxygenase activity"/>
    <property type="evidence" value="ECO:0007669"/>
    <property type="project" value="UniProtKB-KW"/>
</dbReference>
<comment type="caution">
    <text evidence="6">The sequence shown here is derived from an EMBL/GenBank/DDBJ whole genome shotgun (WGS) entry which is preliminary data.</text>
</comment>
<dbReference type="InterPro" id="IPR050775">
    <property type="entry name" value="FAD-binding_Monooxygenases"/>
</dbReference>
<keyword evidence="2" id="KW-0285">Flavoprotein</keyword>
<dbReference type="Pfam" id="PF00743">
    <property type="entry name" value="FMO-like"/>
    <property type="match status" value="1"/>
</dbReference>
<evidence type="ECO:0000313" key="6">
    <source>
        <dbReference type="EMBL" id="MFF3574574.1"/>
    </source>
</evidence>
<gene>
    <name evidence="6" type="ORF">ACFYXQ_43180</name>
</gene>
<name>A0ABW6SFZ4_9NOCA</name>
<evidence type="ECO:0000256" key="2">
    <source>
        <dbReference type="ARBA" id="ARBA00022630"/>
    </source>
</evidence>
<comment type="similarity">
    <text evidence="1">Belongs to the FAD-binding monooxygenase family.</text>
</comment>
<evidence type="ECO:0000313" key="7">
    <source>
        <dbReference type="Proteomes" id="UP001601992"/>
    </source>
</evidence>
<keyword evidence="4" id="KW-0521">NADP</keyword>
<proteinExistence type="inferred from homology"/>
<organism evidence="6 7">
    <name type="scientific">Nocardia jiangxiensis</name>
    <dbReference type="NCBI Taxonomy" id="282685"/>
    <lineage>
        <taxon>Bacteria</taxon>
        <taxon>Bacillati</taxon>
        <taxon>Actinomycetota</taxon>
        <taxon>Actinomycetes</taxon>
        <taxon>Mycobacteriales</taxon>
        <taxon>Nocardiaceae</taxon>
        <taxon>Nocardia</taxon>
    </lineage>
</organism>
<dbReference type="PRINTS" id="PR00411">
    <property type="entry name" value="PNDRDTASEI"/>
</dbReference>
<dbReference type="Proteomes" id="UP001601992">
    <property type="component" value="Unassembled WGS sequence"/>
</dbReference>
<keyword evidence="6" id="KW-0503">Monooxygenase</keyword>
<evidence type="ECO:0000256" key="1">
    <source>
        <dbReference type="ARBA" id="ARBA00010139"/>
    </source>
</evidence>
<dbReference type="PANTHER" id="PTHR43098:SF5">
    <property type="entry name" value="DUAL-FUNCTIONAL MONOOXYGENASE_METHYLTRANSFERASE PSOF"/>
    <property type="match status" value="1"/>
</dbReference>